<gene>
    <name evidence="3" type="ORF">SAMN04488557_2403</name>
</gene>
<evidence type="ECO:0000313" key="4">
    <source>
        <dbReference type="Proteomes" id="UP000199423"/>
    </source>
</evidence>
<sequence>MKIRIISAIFASALLFGIAAPAIAADGQSSSDGYALRHKRGGYSYGKADSINTYGTNRNKKRPPGPPSFDEQTIAGPFDNGFFFNTGVGSIWGGNAPYMH</sequence>
<protein>
    <submittedName>
        <fullName evidence="3">Uncharacterized protein</fullName>
    </submittedName>
</protein>
<organism evidence="3 4">
    <name type="scientific">Hyphomicrobium facile</name>
    <dbReference type="NCBI Taxonomy" id="51670"/>
    <lineage>
        <taxon>Bacteria</taxon>
        <taxon>Pseudomonadati</taxon>
        <taxon>Pseudomonadota</taxon>
        <taxon>Alphaproteobacteria</taxon>
        <taxon>Hyphomicrobiales</taxon>
        <taxon>Hyphomicrobiaceae</taxon>
        <taxon>Hyphomicrobium</taxon>
    </lineage>
</organism>
<feature type="chain" id="PRO_5011619579" evidence="2">
    <location>
        <begin position="25"/>
        <end position="100"/>
    </location>
</feature>
<feature type="region of interest" description="Disordered" evidence="1">
    <location>
        <begin position="40"/>
        <end position="73"/>
    </location>
</feature>
<keyword evidence="4" id="KW-1185">Reference proteome</keyword>
<evidence type="ECO:0000256" key="2">
    <source>
        <dbReference type="SAM" id="SignalP"/>
    </source>
</evidence>
<dbReference type="OrthoDB" id="7933566at2"/>
<proteinExistence type="predicted"/>
<evidence type="ECO:0000313" key="3">
    <source>
        <dbReference type="EMBL" id="SFV34705.1"/>
    </source>
</evidence>
<dbReference type="EMBL" id="FPCH01000002">
    <property type="protein sequence ID" value="SFV34705.1"/>
    <property type="molecule type" value="Genomic_DNA"/>
</dbReference>
<feature type="signal peptide" evidence="2">
    <location>
        <begin position="1"/>
        <end position="24"/>
    </location>
</feature>
<dbReference type="Proteomes" id="UP000199423">
    <property type="component" value="Unassembled WGS sequence"/>
</dbReference>
<dbReference type="AlphaFoldDB" id="A0A1I7NJ71"/>
<dbReference type="STRING" id="51670.SAMN04488557_2403"/>
<accession>A0A1I7NJ71</accession>
<name>A0A1I7NJ71_9HYPH</name>
<dbReference type="RefSeq" id="WP_092867890.1">
    <property type="nucleotide sequence ID" value="NZ_FPCH01000002.1"/>
</dbReference>
<reference evidence="4" key="1">
    <citation type="submission" date="2016-10" db="EMBL/GenBank/DDBJ databases">
        <authorList>
            <person name="Varghese N."/>
            <person name="Submissions S."/>
        </authorList>
    </citation>
    <scope>NUCLEOTIDE SEQUENCE [LARGE SCALE GENOMIC DNA]</scope>
    <source>
        <strain evidence="4">DSM 1565</strain>
    </source>
</reference>
<keyword evidence="2" id="KW-0732">Signal</keyword>
<evidence type="ECO:0000256" key="1">
    <source>
        <dbReference type="SAM" id="MobiDB-lite"/>
    </source>
</evidence>